<organism evidence="1 2">
    <name type="scientific">Papaver atlanticum</name>
    <dbReference type="NCBI Taxonomy" id="357466"/>
    <lineage>
        <taxon>Eukaryota</taxon>
        <taxon>Viridiplantae</taxon>
        <taxon>Streptophyta</taxon>
        <taxon>Embryophyta</taxon>
        <taxon>Tracheophyta</taxon>
        <taxon>Spermatophyta</taxon>
        <taxon>Magnoliopsida</taxon>
        <taxon>Ranunculales</taxon>
        <taxon>Papaveraceae</taxon>
        <taxon>Papaveroideae</taxon>
        <taxon>Papaver</taxon>
    </lineage>
</organism>
<reference evidence="1" key="1">
    <citation type="submission" date="2022-04" db="EMBL/GenBank/DDBJ databases">
        <title>A functionally conserved STORR gene fusion in Papaver species that diverged 16.8 million years ago.</title>
        <authorList>
            <person name="Catania T."/>
        </authorList>
    </citation>
    <scope>NUCLEOTIDE SEQUENCE</scope>
    <source>
        <strain evidence="1">S-188037</strain>
    </source>
</reference>
<sequence>MALPVAADVSIRPLDDADHGTLLRQHRFHGYQTLAALANGVLQYVGNAHIIANHTVLCILLHPHFFTIRDTVLLAPNIVPGVLVLSPTAFRPRSFDTIVYDIGGWQPRLKHFLAASPLITPEIDREGPQPIYTLIMKIKSSAVSQLERFEFTLMRIHNTVPTHRVVKYLAYIPHPAVLEGIADPQDEHAQEGFDLEDQDMAAMVDDVCCGGYMRNTEHNGLLNFGCHR</sequence>
<name>A0AAD4SWB7_9MAGN</name>
<evidence type="ECO:0000313" key="2">
    <source>
        <dbReference type="Proteomes" id="UP001202328"/>
    </source>
</evidence>
<dbReference type="EMBL" id="JAJJMB010008255">
    <property type="protein sequence ID" value="KAI3924956.1"/>
    <property type="molecule type" value="Genomic_DNA"/>
</dbReference>
<evidence type="ECO:0000313" key="1">
    <source>
        <dbReference type="EMBL" id="KAI3924956.1"/>
    </source>
</evidence>
<accession>A0AAD4SWB7</accession>
<gene>
    <name evidence="1" type="ORF">MKW98_002865</name>
</gene>
<keyword evidence="2" id="KW-1185">Reference proteome</keyword>
<comment type="caution">
    <text evidence="1">The sequence shown here is derived from an EMBL/GenBank/DDBJ whole genome shotgun (WGS) entry which is preliminary data.</text>
</comment>
<dbReference type="AlphaFoldDB" id="A0AAD4SWB7"/>
<dbReference type="Proteomes" id="UP001202328">
    <property type="component" value="Unassembled WGS sequence"/>
</dbReference>
<protein>
    <submittedName>
        <fullName evidence="1">Uncharacterized protein</fullName>
    </submittedName>
</protein>
<proteinExistence type="predicted"/>